<name>F0RZU6_SPHGB</name>
<evidence type="ECO:0000256" key="8">
    <source>
        <dbReference type="ARBA" id="ARBA00022842"/>
    </source>
</evidence>
<dbReference type="KEGG" id="sbu:SpiBuddy_3041"/>
<dbReference type="GO" id="GO:0016301">
    <property type="term" value="F:kinase activity"/>
    <property type="evidence" value="ECO:0007669"/>
    <property type="project" value="UniProtKB-KW"/>
</dbReference>
<dbReference type="EMBL" id="CP002541">
    <property type="protein sequence ID" value="ADY14847.1"/>
    <property type="molecule type" value="Genomic_DNA"/>
</dbReference>
<evidence type="ECO:0000256" key="10">
    <source>
        <dbReference type="ARBA" id="ARBA00023209"/>
    </source>
</evidence>
<keyword evidence="5" id="KW-0547">Nucleotide-binding</keyword>
<evidence type="ECO:0000256" key="9">
    <source>
        <dbReference type="ARBA" id="ARBA00023098"/>
    </source>
</evidence>
<evidence type="ECO:0000256" key="7">
    <source>
        <dbReference type="ARBA" id="ARBA00022840"/>
    </source>
</evidence>
<keyword evidence="10" id="KW-0594">Phospholipid biosynthesis</keyword>
<keyword evidence="3" id="KW-0808">Transferase</keyword>
<evidence type="ECO:0000256" key="11">
    <source>
        <dbReference type="ARBA" id="ARBA00023264"/>
    </source>
</evidence>
<evidence type="ECO:0000256" key="6">
    <source>
        <dbReference type="ARBA" id="ARBA00022777"/>
    </source>
</evidence>
<evidence type="ECO:0000313" key="13">
    <source>
        <dbReference type="EMBL" id="ADY14847.1"/>
    </source>
</evidence>
<keyword evidence="7" id="KW-0067">ATP-binding</keyword>
<dbReference type="PANTHER" id="PTHR12358:SF106">
    <property type="entry name" value="LIPID KINASE YEGS"/>
    <property type="match status" value="1"/>
</dbReference>
<dbReference type="SUPFAM" id="SSF111331">
    <property type="entry name" value="NAD kinase/diacylglycerol kinase-like"/>
    <property type="match status" value="1"/>
</dbReference>
<sequence>MQNNELFVILNPHAAKGKAKKQEDMIRTLLSAGGREVVLLHTEQGNGAERIAYQAALDGCKVIIAAGGDGTVNEVANGILKAVTLQGVQAPILGVIPIGRGNDFAWGMQIPKPVNQACSTILAGRARLIDAGVTYGGKYPEGRFFVNGQGVGFEPLVNFLASDFKHVSGTLSYVLALIRILIHYPLPYDVELTLDEQVLNLKTQQLSICNGRRMGSAFLMGPDALFDDGYFDVVYANAPVPIKRMVPLAVTFLSGKQVKQKEFSVVRVKKLKMKSRDFPMPVHVDGEEISKGCMEFSTELLQAILPVLY</sequence>
<dbReference type="STRING" id="158189.SpiBuddy_3041"/>
<evidence type="ECO:0000256" key="2">
    <source>
        <dbReference type="ARBA" id="ARBA00022516"/>
    </source>
</evidence>
<dbReference type="InterPro" id="IPR001206">
    <property type="entry name" value="Diacylglycerol_kinase_cat_dom"/>
</dbReference>
<keyword evidence="14" id="KW-1185">Reference proteome</keyword>
<dbReference type="GO" id="GO:0046872">
    <property type="term" value="F:metal ion binding"/>
    <property type="evidence" value="ECO:0007669"/>
    <property type="project" value="UniProtKB-KW"/>
</dbReference>
<reference evidence="14" key="1">
    <citation type="submission" date="2011-02" db="EMBL/GenBank/DDBJ databases">
        <title>Complete sequence of Spirochaeta sp. Buddy.</title>
        <authorList>
            <person name="Lucas S."/>
            <person name="Copeland A."/>
            <person name="Lapidus A."/>
            <person name="Cheng J.-F."/>
            <person name="Goodwin L."/>
            <person name="Pitluck S."/>
            <person name="Zeytun A."/>
            <person name="Detter J.C."/>
            <person name="Han C."/>
            <person name="Tapia R."/>
            <person name="Land M."/>
            <person name="Hauser L."/>
            <person name="Kyrpides N."/>
            <person name="Ivanova N."/>
            <person name="Mikhailova N."/>
            <person name="Pagani I."/>
            <person name="Ritalahti K.M."/>
            <person name="Loeffler F.E."/>
            <person name="Woyke T."/>
        </authorList>
    </citation>
    <scope>NUCLEOTIDE SEQUENCE [LARGE SCALE GENOMIC DNA]</scope>
    <source>
        <strain evidence="14">ATCC BAA-1886 / DSM 22777 / Buddy</strain>
    </source>
</reference>
<keyword evidence="4" id="KW-0479">Metal-binding</keyword>
<dbReference type="OrthoDB" id="9786026at2"/>
<dbReference type="GO" id="GO:0008654">
    <property type="term" value="P:phospholipid biosynthetic process"/>
    <property type="evidence" value="ECO:0007669"/>
    <property type="project" value="UniProtKB-KW"/>
</dbReference>
<dbReference type="PANTHER" id="PTHR12358">
    <property type="entry name" value="SPHINGOSINE KINASE"/>
    <property type="match status" value="1"/>
</dbReference>
<evidence type="ECO:0000313" key="14">
    <source>
        <dbReference type="Proteomes" id="UP000008466"/>
    </source>
</evidence>
<protein>
    <recommendedName>
        <fullName evidence="12">DAGKc domain-containing protein</fullName>
    </recommendedName>
</protein>
<organism evidence="13 14">
    <name type="scientific">Sphaerochaeta globosa (strain ATCC BAA-1886 / DSM 22777 / Buddy)</name>
    <name type="common">Spirochaeta sp. (strain Buddy)</name>
    <dbReference type="NCBI Taxonomy" id="158189"/>
    <lineage>
        <taxon>Bacteria</taxon>
        <taxon>Pseudomonadati</taxon>
        <taxon>Spirochaetota</taxon>
        <taxon>Spirochaetia</taxon>
        <taxon>Spirochaetales</taxon>
        <taxon>Sphaerochaetaceae</taxon>
        <taxon>Sphaerochaeta</taxon>
    </lineage>
</organism>
<keyword evidence="9" id="KW-0443">Lipid metabolism</keyword>
<dbReference type="SMART" id="SM00046">
    <property type="entry name" value="DAGKc"/>
    <property type="match status" value="1"/>
</dbReference>
<dbReference type="eggNOG" id="COG1597">
    <property type="taxonomic scope" value="Bacteria"/>
</dbReference>
<accession>F0RZU6</accession>
<evidence type="ECO:0000259" key="12">
    <source>
        <dbReference type="PROSITE" id="PS50146"/>
    </source>
</evidence>
<dbReference type="Pfam" id="PF00781">
    <property type="entry name" value="DAGK_cat"/>
    <property type="match status" value="1"/>
</dbReference>
<dbReference type="InterPro" id="IPR016064">
    <property type="entry name" value="NAD/diacylglycerol_kinase_sf"/>
</dbReference>
<dbReference type="InterPro" id="IPR050187">
    <property type="entry name" value="Lipid_Phosphate_FormReg"/>
</dbReference>
<dbReference type="Pfam" id="PF19279">
    <property type="entry name" value="YegS_C"/>
    <property type="match status" value="1"/>
</dbReference>
<keyword evidence="11" id="KW-1208">Phospholipid metabolism</keyword>
<dbReference type="Gene3D" id="3.40.50.10330">
    <property type="entry name" value="Probable inorganic polyphosphate/atp-NAD kinase, domain 1"/>
    <property type="match status" value="1"/>
</dbReference>
<dbReference type="Gene3D" id="2.60.200.40">
    <property type="match status" value="1"/>
</dbReference>
<evidence type="ECO:0000256" key="5">
    <source>
        <dbReference type="ARBA" id="ARBA00022741"/>
    </source>
</evidence>
<dbReference type="InterPro" id="IPR017438">
    <property type="entry name" value="ATP-NAD_kinase_N"/>
</dbReference>
<feature type="domain" description="DAGKc" evidence="12">
    <location>
        <begin position="1"/>
        <end position="138"/>
    </location>
</feature>
<evidence type="ECO:0000256" key="3">
    <source>
        <dbReference type="ARBA" id="ARBA00022679"/>
    </source>
</evidence>
<dbReference type="GO" id="GO:0005524">
    <property type="term" value="F:ATP binding"/>
    <property type="evidence" value="ECO:0007669"/>
    <property type="project" value="UniProtKB-KW"/>
</dbReference>
<dbReference type="GO" id="GO:0005886">
    <property type="term" value="C:plasma membrane"/>
    <property type="evidence" value="ECO:0007669"/>
    <property type="project" value="TreeGrafter"/>
</dbReference>
<dbReference type="Proteomes" id="UP000008466">
    <property type="component" value="Chromosome"/>
</dbReference>
<gene>
    <name evidence="13" type="ordered locus">SpiBuddy_3041</name>
</gene>
<proteinExistence type="predicted"/>
<dbReference type="InterPro" id="IPR005218">
    <property type="entry name" value="Diacylglycerol/lipid_kinase"/>
</dbReference>
<dbReference type="AlphaFoldDB" id="F0RZU6"/>
<keyword evidence="6" id="KW-0418">Kinase</keyword>
<dbReference type="RefSeq" id="WP_013608690.1">
    <property type="nucleotide sequence ID" value="NC_015152.1"/>
</dbReference>
<dbReference type="InterPro" id="IPR045540">
    <property type="entry name" value="YegS/DAGK_C"/>
</dbReference>
<dbReference type="HOGENOM" id="CLU_045532_5_1_12"/>
<evidence type="ECO:0000256" key="1">
    <source>
        <dbReference type="ARBA" id="ARBA00001946"/>
    </source>
</evidence>
<keyword evidence="8" id="KW-0460">Magnesium</keyword>
<comment type="cofactor">
    <cofactor evidence="1">
        <name>Mg(2+)</name>
        <dbReference type="ChEBI" id="CHEBI:18420"/>
    </cofactor>
</comment>
<keyword evidence="2" id="KW-0444">Lipid biosynthesis</keyword>
<evidence type="ECO:0000256" key="4">
    <source>
        <dbReference type="ARBA" id="ARBA00022723"/>
    </source>
</evidence>
<dbReference type="PROSITE" id="PS50146">
    <property type="entry name" value="DAGK"/>
    <property type="match status" value="1"/>
</dbReference>
<dbReference type="NCBIfam" id="TIGR00147">
    <property type="entry name" value="YegS/Rv2252/BmrU family lipid kinase"/>
    <property type="match status" value="1"/>
</dbReference>